<keyword evidence="5" id="KW-0460">Magnesium</keyword>
<sequence length="281" mass="32013">MHEHVITQVERGDPRHYNFPDYDEEEEKKQQQQQPKGEEVAPEPAQKKKRKYPRFIRKLINLFTCFSPKQADGDDEEIEGVTPEDAPRDKPLLGALQKNRTDRKTLVLDLDETLVHSSFKPVSNADFIVPVEIDGTVHSVYVLKRPHVDAFMEEMGKHYEVVVFTASLAKYANPVLDLLDIHRVVDARLFREACVSVQGSLVKDLSRLGRPLKDTIILDNSPLSYMLQPENAVPISSWFDQPDDRELLDLIPVLTTMATVPDVTEVLGSNTKKSGRFGNYY</sequence>
<evidence type="ECO:0000256" key="1">
    <source>
        <dbReference type="ARBA" id="ARBA00001946"/>
    </source>
</evidence>
<keyword evidence="4" id="KW-0378">Hydrolase</keyword>
<dbReference type="Gene3D" id="3.40.50.1000">
    <property type="entry name" value="HAD superfamily/HAD-like"/>
    <property type="match status" value="1"/>
</dbReference>
<dbReference type="InterPro" id="IPR036412">
    <property type="entry name" value="HAD-like_sf"/>
</dbReference>
<protein>
    <recommendedName>
        <fullName evidence="2">protein-serine/threonine phosphatase</fullName>
        <ecNumber evidence="2">3.1.3.16</ecNumber>
    </recommendedName>
</protein>
<dbReference type="GO" id="GO:0004722">
    <property type="term" value="F:protein serine/threonine phosphatase activity"/>
    <property type="evidence" value="ECO:0007669"/>
    <property type="project" value="UniProtKB-EC"/>
</dbReference>
<evidence type="ECO:0000259" key="10">
    <source>
        <dbReference type="PROSITE" id="PS50969"/>
    </source>
</evidence>
<dbReference type="InterPro" id="IPR050365">
    <property type="entry name" value="TIM50"/>
</dbReference>
<feature type="region of interest" description="Disordered" evidence="9">
    <location>
        <begin position="71"/>
        <end position="91"/>
    </location>
</feature>
<proteinExistence type="predicted"/>
<dbReference type="InterPro" id="IPR011948">
    <property type="entry name" value="Dullard_phosphatase"/>
</dbReference>
<gene>
    <name evidence="11" type="ORF">PBIL07802_LOCUS14420</name>
</gene>
<dbReference type="GO" id="GO:0046872">
    <property type="term" value="F:metal ion binding"/>
    <property type="evidence" value="ECO:0007669"/>
    <property type="project" value="UniProtKB-KW"/>
</dbReference>
<dbReference type="CDD" id="cd07521">
    <property type="entry name" value="HAD_FCP1-like"/>
    <property type="match status" value="1"/>
</dbReference>
<feature type="region of interest" description="Disordered" evidence="9">
    <location>
        <begin position="1"/>
        <end position="50"/>
    </location>
</feature>
<dbReference type="Pfam" id="PF03031">
    <property type="entry name" value="NIF"/>
    <property type="match status" value="1"/>
</dbReference>
<comment type="catalytic activity">
    <reaction evidence="8">
        <text>O-phospho-L-threonyl-[protein] + H2O = L-threonyl-[protein] + phosphate</text>
        <dbReference type="Rhea" id="RHEA:47004"/>
        <dbReference type="Rhea" id="RHEA-COMP:11060"/>
        <dbReference type="Rhea" id="RHEA-COMP:11605"/>
        <dbReference type="ChEBI" id="CHEBI:15377"/>
        <dbReference type="ChEBI" id="CHEBI:30013"/>
        <dbReference type="ChEBI" id="CHEBI:43474"/>
        <dbReference type="ChEBI" id="CHEBI:61977"/>
        <dbReference type="EC" id="3.1.3.16"/>
    </reaction>
</comment>
<dbReference type="AlphaFoldDB" id="A0A7S3G6I3"/>
<dbReference type="EMBL" id="HBIB01022115">
    <property type="protein sequence ID" value="CAE0252193.1"/>
    <property type="molecule type" value="Transcribed_RNA"/>
</dbReference>
<comment type="catalytic activity">
    <reaction evidence="7">
        <text>O-phospho-L-seryl-[protein] + H2O = L-seryl-[protein] + phosphate</text>
        <dbReference type="Rhea" id="RHEA:20629"/>
        <dbReference type="Rhea" id="RHEA-COMP:9863"/>
        <dbReference type="Rhea" id="RHEA-COMP:11604"/>
        <dbReference type="ChEBI" id="CHEBI:15377"/>
        <dbReference type="ChEBI" id="CHEBI:29999"/>
        <dbReference type="ChEBI" id="CHEBI:43474"/>
        <dbReference type="ChEBI" id="CHEBI:83421"/>
        <dbReference type="EC" id="3.1.3.16"/>
    </reaction>
</comment>
<reference evidence="11" key="1">
    <citation type="submission" date="2021-01" db="EMBL/GenBank/DDBJ databases">
        <authorList>
            <person name="Corre E."/>
            <person name="Pelletier E."/>
            <person name="Niang G."/>
            <person name="Scheremetjew M."/>
            <person name="Finn R."/>
            <person name="Kale V."/>
            <person name="Holt S."/>
            <person name="Cochrane G."/>
            <person name="Meng A."/>
            <person name="Brown T."/>
            <person name="Cohen L."/>
        </authorList>
    </citation>
    <scope>NUCLEOTIDE SEQUENCE</scope>
    <source>
        <strain evidence="11">NIES-2562</strain>
    </source>
</reference>
<dbReference type="SMART" id="SM00577">
    <property type="entry name" value="CPDc"/>
    <property type="match status" value="1"/>
</dbReference>
<dbReference type="EC" id="3.1.3.16" evidence="2"/>
<evidence type="ECO:0000256" key="8">
    <source>
        <dbReference type="ARBA" id="ARBA00048336"/>
    </source>
</evidence>
<evidence type="ECO:0000256" key="5">
    <source>
        <dbReference type="ARBA" id="ARBA00022842"/>
    </source>
</evidence>
<accession>A0A7S3G6I3</accession>
<evidence type="ECO:0000256" key="3">
    <source>
        <dbReference type="ARBA" id="ARBA00022723"/>
    </source>
</evidence>
<evidence type="ECO:0000256" key="2">
    <source>
        <dbReference type="ARBA" id="ARBA00013081"/>
    </source>
</evidence>
<evidence type="ECO:0000256" key="7">
    <source>
        <dbReference type="ARBA" id="ARBA00047761"/>
    </source>
</evidence>
<feature type="domain" description="FCP1 homology" evidence="10">
    <location>
        <begin position="99"/>
        <end position="257"/>
    </location>
</feature>
<evidence type="ECO:0000256" key="4">
    <source>
        <dbReference type="ARBA" id="ARBA00022801"/>
    </source>
</evidence>
<keyword evidence="6" id="KW-0904">Protein phosphatase</keyword>
<dbReference type="PANTHER" id="PTHR12210">
    <property type="entry name" value="DULLARD PROTEIN PHOSPHATASE"/>
    <property type="match status" value="1"/>
</dbReference>
<comment type="cofactor">
    <cofactor evidence="1">
        <name>Mg(2+)</name>
        <dbReference type="ChEBI" id="CHEBI:18420"/>
    </cofactor>
</comment>
<dbReference type="PROSITE" id="PS50969">
    <property type="entry name" value="FCP1"/>
    <property type="match status" value="1"/>
</dbReference>
<keyword evidence="3" id="KW-0479">Metal-binding</keyword>
<dbReference type="InterPro" id="IPR023214">
    <property type="entry name" value="HAD_sf"/>
</dbReference>
<evidence type="ECO:0000256" key="6">
    <source>
        <dbReference type="ARBA" id="ARBA00022912"/>
    </source>
</evidence>
<organism evidence="11">
    <name type="scientific">Palpitomonas bilix</name>
    <dbReference type="NCBI Taxonomy" id="652834"/>
    <lineage>
        <taxon>Eukaryota</taxon>
        <taxon>Eukaryota incertae sedis</taxon>
    </lineage>
</organism>
<name>A0A7S3G6I3_9EUKA</name>
<dbReference type="FunFam" id="3.40.50.1000:FF:000192">
    <property type="entry name" value="CTD small phosphatase-like protein"/>
    <property type="match status" value="1"/>
</dbReference>
<dbReference type="SUPFAM" id="SSF56784">
    <property type="entry name" value="HAD-like"/>
    <property type="match status" value="1"/>
</dbReference>
<evidence type="ECO:0000313" key="11">
    <source>
        <dbReference type="EMBL" id="CAE0252193.1"/>
    </source>
</evidence>
<feature type="compositionally biased region" description="Basic and acidic residues" evidence="9">
    <location>
        <begin position="1"/>
        <end position="18"/>
    </location>
</feature>
<dbReference type="NCBIfam" id="TIGR02251">
    <property type="entry name" value="HIF-SF_euk"/>
    <property type="match status" value="1"/>
</dbReference>
<evidence type="ECO:0000256" key="9">
    <source>
        <dbReference type="SAM" id="MobiDB-lite"/>
    </source>
</evidence>
<dbReference type="InterPro" id="IPR004274">
    <property type="entry name" value="FCP1_dom"/>
</dbReference>